<evidence type="ECO:0000313" key="2">
    <source>
        <dbReference type="Proteomes" id="UP000450000"/>
    </source>
</evidence>
<gene>
    <name evidence="1" type="ORF">F7Q99_38295</name>
</gene>
<evidence type="ECO:0008006" key="3">
    <source>
        <dbReference type="Google" id="ProtNLM"/>
    </source>
</evidence>
<protein>
    <recommendedName>
        <fullName evidence="3">DUF4129 domain-containing protein</fullName>
    </recommendedName>
</protein>
<proteinExistence type="predicted"/>
<accession>A0A6N7L1M7</accession>
<dbReference type="Proteomes" id="UP000450000">
    <property type="component" value="Unassembled WGS sequence"/>
</dbReference>
<keyword evidence="2" id="KW-1185">Reference proteome</keyword>
<dbReference type="AlphaFoldDB" id="A0A6N7L1M7"/>
<comment type="caution">
    <text evidence="1">The sequence shown here is derived from an EMBL/GenBank/DDBJ whole genome shotgun (WGS) entry which is preliminary data.</text>
</comment>
<name>A0A6N7L1M7_9ACTN</name>
<dbReference type="RefSeq" id="WP_153471663.1">
    <property type="nucleotide sequence ID" value="NZ_WBOF01000007.1"/>
</dbReference>
<organism evidence="1 2">
    <name type="scientific">Streptomyces kaniharaensis</name>
    <dbReference type="NCBI Taxonomy" id="212423"/>
    <lineage>
        <taxon>Bacteria</taxon>
        <taxon>Bacillati</taxon>
        <taxon>Actinomycetota</taxon>
        <taxon>Actinomycetes</taxon>
        <taxon>Kitasatosporales</taxon>
        <taxon>Streptomycetaceae</taxon>
        <taxon>Streptomyces</taxon>
    </lineage>
</organism>
<sequence length="84" mass="9364">MNEAARHGLQARDPDPEIDREFQAHALDAAQLADAARHYAARLIYGVRPEDADHLAALAARLSRQARRIDGMRAIARRPQQPTT</sequence>
<evidence type="ECO:0000313" key="1">
    <source>
        <dbReference type="EMBL" id="MQS17886.1"/>
    </source>
</evidence>
<reference evidence="1 2" key="1">
    <citation type="submission" date="2019-09" db="EMBL/GenBank/DDBJ databases">
        <title>Genome Sequences of Streptomyces kaniharaensis ATCC 21070.</title>
        <authorList>
            <person name="Zhu W."/>
            <person name="De Crecy-Lagard V."/>
            <person name="Richards N.G."/>
        </authorList>
    </citation>
    <scope>NUCLEOTIDE SEQUENCE [LARGE SCALE GENOMIC DNA]</scope>
    <source>
        <strain evidence="1 2">SF-557</strain>
    </source>
</reference>
<dbReference type="EMBL" id="WBOF01000007">
    <property type="protein sequence ID" value="MQS17886.1"/>
    <property type="molecule type" value="Genomic_DNA"/>
</dbReference>